<dbReference type="InterPro" id="IPR036259">
    <property type="entry name" value="MFS_trans_sf"/>
</dbReference>
<dbReference type="SUPFAM" id="SSF103473">
    <property type="entry name" value="MFS general substrate transporter"/>
    <property type="match status" value="1"/>
</dbReference>
<evidence type="ECO:0000256" key="4">
    <source>
        <dbReference type="ARBA" id="ARBA00022989"/>
    </source>
</evidence>
<evidence type="ECO:0000256" key="1">
    <source>
        <dbReference type="ARBA" id="ARBA00004141"/>
    </source>
</evidence>
<dbReference type="OrthoDB" id="8581632at2"/>
<feature type="transmembrane region" description="Helical" evidence="6">
    <location>
        <begin position="149"/>
        <end position="169"/>
    </location>
</feature>
<protein>
    <submittedName>
        <fullName evidence="8">Permeases of the major facilitator superfamily</fullName>
    </submittedName>
</protein>
<dbReference type="Gene3D" id="1.20.1250.20">
    <property type="entry name" value="MFS general substrate transporter like domains"/>
    <property type="match status" value="1"/>
</dbReference>
<dbReference type="RefSeq" id="WP_052494947.1">
    <property type="nucleotide sequence ID" value="NZ_CP010537.1"/>
</dbReference>
<dbReference type="InterPro" id="IPR020846">
    <property type="entry name" value="MFS_dom"/>
</dbReference>
<dbReference type="Pfam" id="PF07690">
    <property type="entry name" value="MFS_1"/>
    <property type="match status" value="1"/>
</dbReference>
<accession>A0A0C4YIG8</accession>
<feature type="transmembrane region" description="Helical" evidence="6">
    <location>
        <begin position="211"/>
        <end position="231"/>
    </location>
</feature>
<evidence type="ECO:0000313" key="9">
    <source>
        <dbReference type="Proteomes" id="UP000031843"/>
    </source>
</evidence>
<dbReference type="KEGG" id="cbw:RR42_s0845"/>
<evidence type="ECO:0000256" key="5">
    <source>
        <dbReference type="ARBA" id="ARBA00023136"/>
    </source>
</evidence>
<proteinExistence type="predicted"/>
<feature type="transmembrane region" description="Helical" evidence="6">
    <location>
        <begin position="237"/>
        <end position="258"/>
    </location>
</feature>
<organism evidence="8 9">
    <name type="scientific">Cupriavidus basilensis</name>
    <dbReference type="NCBI Taxonomy" id="68895"/>
    <lineage>
        <taxon>Bacteria</taxon>
        <taxon>Pseudomonadati</taxon>
        <taxon>Pseudomonadota</taxon>
        <taxon>Betaproteobacteria</taxon>
        <taxon>Burkholderiales</taxon>
        <taxon>Burkholderiaceae</taxon>
        <taxon>Cupriavidus</taxon>
    </lineage>
</organism>
<evidence type="ECO:0000256" key="2">
    <source>
        <dbReference type="ARBA" id="ARBA00022448"/>
    </source>
</evidence>
<dbReference type="Proteomes" id="UP000031843">
    <property type="component" value="Chromosome secondary"/>
</dbReference>
<comment type="subcellular location">
    <subcellularLocation>
        <location evidence="1">Membrane</location>
        <topology evidence="1">Multi-pass membrane protein</topology>
    </subcellularLocation>
</comment>
<dbReference type="PROSITE" id="PS50850">
    <property type="entry name" value="MFS"/>
    <property type="match status" value="1"/>
</dbReference>
<dbReference type="PANTHER" id="PTHR42718:SF9">
    <property type="entry name" value="MAJOR FACILITATOR SUPERFAMILY MULTIDRUG TRANSPORTER MFSC"/>
    <property type="match status" value="1"/>
</dbReference>
<feature type="transmembrane region" description="Helical" evidence="6">
    <location>
        <begin position="314"/>
        <end position="332"/>
    </location>
</feature>
<keyword evidence="9" id="KW-1185">Reference proteome</keyword>
<feature type="transmembrane region" description="Helical" evidence="6">
    <location>
        <begin position="381"/>
        <end position="399"/>
    </location>
</feature>
<dbReference type="EMBL" id="CP010537">
    <property type="protein sequence ID" value="AJG22435.1"/>
    <property type="molecule type" value="Genomic_DNA"/>
</dbReference>
<evidence type="ECO:0000256" key="3">
    <source>
        <dbReference type="ARBA" id="ARBA00022692"/>
    </source>
</evidence>
<feature type="transmembrane region" description="Helical" evidence="6">
    <location>
        <begin position="57"/>
        <end position="75"/>
    </location>
</feature>
<evidence type="ECO:0000259" key="7">
    <source>
        <dbReference type="PROSITE" id="PS50850"/>
    </source>
</evidence>
<feature type="transmembrane region" description="Helical" evidence="6">
    <location>
        <begin position="278"/>
        <end position="299"/>
    </location>
</feature>
<feature type="transmembrane region" description="Helical" evidence="6">
    <location>
        <begin position="175"/>
        <end position="195"/>
    </location>
</feature>
<feature type="transmembrane region" description="Helical" evidence="6">
    <location>
        <begin position="496"/>
        <end position="513"/>
    </location>
</feature>
<dbReference type="PANTHER" id="PTHR42718">
    <property type="entry name" value="MAJOR FACILITATOR SUPERFAMILY MULTIDRUG TRANSPORTER MFSC"/>
    <property type="match status" value="1"/>
</dbReference>
<feature type="domain" description="Major facilitator superfamily (MFS) profile" evidence="7">
    <location>
        <begin position="21"/>
        <end position="518"/>
    </location>
</feature>
<gene>
    <name evidence="8" type="ORF">RR42_s0845</name>
</gene>
<feature type="transmembrane region" description="Helical" evidence="6">
    <location>
        <begin position="344"/>
        <end position="361"/>
    </location>
</feature>
<dbReference type="GO" id="GO:0022857">
    <property type="term" value="F:transmembrane transporter activity"/>
    <property type="evidence" value="ECO:0007669"/>
    <property type="project" value="InterPro"/>
</dbReference>
<dbReference type="AlphaFoldDB" id="A0A0C4YIG8"/>
<feature type="transmembrane region" description="Helical" evidence="6">
    <location>
        <begin position="20"/>
        <end position="42"/>
    </location>
</feature>
<sequence length="518" mass="57619">MNIISAGLQKIDGKQPRMNVFAWAIALATGLDYFDNAMFGFFTRHIAGGINASPDELVWASTAYAMTSVLGILQQQWWVERIGYRRYVSASLLLFAAGSVATALSESSKELAVARGLQGYFIGPMMSACRIQLQVSFNPQQRPAAMQVFLVMILLASALAPLSGGYLIAHFGWRALFAGTALGGAALALFAWLAVPHSGQVHPEARGDAHFWPYILFASGLGALLIVMQQVRFEVFSASPALVFLTVAGLLALAWFVWHQWHHPRPLVRLHALREKTFQVGLVLYVLFYYLSHSMGYLVSRFLEGGLGYPVENAGQLVGITSLVSLTLAFAYFRYASLVRHKKWMIVPGFLLAVLFGAWMTRMPPGASMSWLVVPMVLRGLLLLFVALPVANVTFRIFAVEEFNHGYRFKNIVKQLTYSFATATMIILDQHRFALHEARLAEFVNPFNPTYQATRDRMVHAFESMGHTNNEAASLALHEIGRMVTQQASFLSTLDGLYFLTWVAICGGIFAMWQKRID</sequence>
<name>A0A0C4YIG8_9BURK</name>
<evidence type="ECO:0000313" key="8">
    <source>
        <dbReference type="EMBL" id="AJG22435.1"/>
    </source>
</evidence>
<dbReference type="GO" id="GO:0016020">
    <property type="term" value="C:membrane"/>
    <property type="evidence" value="ECO:0007669"/>
    <property type="project" value="UniProtKB-SubCell"/>
</dbReference>
<dbReference type="InterPro" id="IPR011701">
    <property type="entry name" value="MFS"/>
</dbReference>
<keyword evidence="2" id="KW-0813">Transport</keyword>
<keyword evidence="5 6" id="KW-0472">Membrane</keyword>
<dbReference type="STRING" id="68895.RR42_s0845"/>
<keyword evidence="3 6" id="KW-0812">Transmembrane</keyword>
<keyword evidence="4 6" id="KW-1133">Transmembrane helix</keyword>
<reference evidence="8 9" key="1">
    <citation type="journal article" date="2015" name="Genome Announc.">
        <title>Complete Genome Sequence of Cupriavidus basilensis 4G11, Isolated from the Oak Ridge Field Research Center Site.</title>
        <authorList>
            <person name="Ray J."/>
            <person name="Waters R.J."/>
            <person name="Skerker J.M."/>
            <person name="Kuehl J.V."/>
            <person name="Price M.N."/>
            <person name="Huang J."/>
            <person name="Chakraborty R."/>
            <person name="Arkin A.P."/>
            <person name="Deutschbauer A."/>
        </authorList>
    </citation>
    <scope>NUCLEOTIDE SEQUENCE [LARGE SCALE GENOMIC DNA]</scope>
    <source>
        <strain evidence="8">4G11</strain>
    </source>
</reference>
<evidence type="ECO:0000256" key="6">
    <source>
        <dbReference type="SAM" id="Phobius"/>
    </source>
</evidence>